<dbReference type="InterPro" id="IPR005064">
    <property type="entry name" value="BUG"/>
</dbReference>
<dbReference type="PANTHER" id="PTHR42928">
    <property type="entry name" value="TRICARBOXYLATE-BINDING PROTEIN"/>
    <property type="match status" value="1"/>
</dbReference>
<dbReference type="CDD" id="cd07012">
    <property type="entry name" value="PBP2_Bug_TTT"/>
    <property type="match status" value="1"/>
</dbReference>
<evidence type="ECO:0000256" key="1">
    <source>
        <dbReference type="ARBA" id="ARBA00006987"/>
    </source>
</evidence>
<protein>
    <submittedName>
        <fullName evidence="3">Bug family tripartite tricarboxylate transporter substrate binding protein</fullName>
    </submittedName>
</protein>
<keyword evidence="2" id="KW-0732">Signal</keyword>
<accession>A0ABV8P5E6</accession>
<gene>
    <name evidence="3" type="ORF">ACFOY1_20550</name>
</gene>
<evidence type="ECO:0000256" key="2">
    <source>
        <dbReference type="SAM" id="SignalP"/>
    </source>
</evidence>
<feature type="signal peptide" evidence="2">
    <location>
        <begin position="1"/>
        <end position="45"/>
    </location>
</feature>
<dbReference type="PANTHER" id="PTHR42928:SF5">
    <property type="entry name" value="BLR1237 PROTEIN"/>
    <property type="match status" value="1"/>
</dbReference>
<evidence type="ECO:0000313" key="4">
    <source>
        <dbReference type="Proteomes" id="UP001595848"/>
    </source>
</evidence>
<feature type="chain" id="PRO_5045652663" evidence="2">
    <location>
        <begin position="46"/>
        <end position="349"/>
    </location>
</feature>
<dbReference type="EMBL" id="JBHSBV010000012">
    <property type="protein sequence ID" value="MFC4203350.1"/>
    <property type="molecule type" value="Genomic_DNA"/>
</dbReference>
<comment type="similarity">
    <text evidence="1">Belongs to the UPF0065 (bug) family.</text>
</comment>
<dbReference type="PIRSF" id="PIRSF017082">
    <property type="entry name" value="YflP"/>
    <property type="match status" value="1"/>
</dbReference>
<sequence length="349" mass="37310">MQNKTTNPSRLASIFLALGTLTRRTLGRSALACLGGLALSAACSAATVQWPQAGKPVRLIVPFPAGSGSDTLARMLAQTVSQQTGASVIVENKPGASTIIGAETVAHSAPDGNTLLYTIVVTHTQNPHLYKKLPYDPFKDFTPIEQFVRSATILEANKNAPFNTTHEMIAYAKAHPGKLNFGSYSIGSTSHLNGEILKRAAHIDIVHVPYKGTADASRALLAGEVQIYFDGTATAVENFRAGKVKLLGTATPHRLKVLPKLQTFDEQGIKGLDIVGWQGLFGPGNMPPALAERIATVFRKALETPAVIKFVEANGNEVSGAGPKAFNDIVHQDYVRWGKVIEQAHITLD</sequence>
<comment type="caution">
    <text evidence="3">The sequence shown here is derived from an EMBL/GenBank/DDBJ whole genome shotgun (WGS) entry which is preliminary data.</text>
</comment>
<dbReference type="RefSeq" id="WP_217966541.1">
    <property type="nucleotide sequence ID" value="NZ_JAHTBN010000015.1"/>
</dbReference>
<organism evidence="3 4">
    <name type="scientific">Candidimonas humi</name>
    <dbReference type="NCBI Taxonomy" id="683355"/>
    <lineage>
        <taxon>Bacteria</taxon>
        <taxon>Pseudomonadati</taxon>
        <taxon>Pseudomonadota</taxon>
        <taxon>Betaproteobacteria</taxon>
        <taxon>Burkholderiales</taxon>
        <taxon>Alcaligenaceae</taxon>
        <taxon>Candidimonas</taxon>
    </lineage>
</organism>
<name>A0ABV8P5E6_9BURK</name>
<dbReference type="Pfam" id="PF03401">
    <property type="entry name" value="TctC"/>
    <property type="match status" value="1"/>
</dbReference>
<reference evidence="4" key="1">
    <citation type="journal article" date="2019" name="Int. J. Syst. Evol. Microbiol.">
        <title>The Global Catalogue of Microorganisms (GCM) 10K type strain sequencing project: providing services to taxonomists for standard genome sequencing and annotation.</title>
        <authorList>
            <consortium name="The Broad Institute Genomics Platform"/>
            <consortium name="The Broad Institute Genome Sequencing Center for Infectious Disease"/>
            <person name="Wu L."/>
            <person name="Ma J."/>
        </authorList>
    </citation>
    <scope>NUCLEOTIDE SEQUENCE [LARGE SCALE GENOMIC DNA]</scope>
    <source>
        <strain evidence="4">LMG 24813</strain>
    </source>
</reference>
<keyword evidence="4" id="KW-1185">Reference proteome</keyword>
<evidence type="ECO:0000313" key="3">
    <source>
        <dbReference type="EMBL" id="MFC4203350.1"/>
    </source>
</evidence>
<dbReference type="Proteomes" id="UP001595848">
    <property type="component" value="Unassembled WGS sequence"/>
</dbReference>
<proteinExistence type="inferred from homology"/>